<reference evidence="1 4" key="2">
    <citation type="submission" date="2022-05" db="EMBL/GenBank/DDBJ databases">
        <title>Genome Sequencing of Bee-Associated Microbes.</title>
        <authorList>
            <person name="Dunlap C."/>
        </authorList>
    </citation>
    <scope>NUCLEOTIDE SEQUENCE [LARGE SCALE GENOMIC DNA]</scope>
    <source>
        <strain evidence="1 4">NRRL B-14613</strain>
    </source>
</reference>
<evidence type="ECO:0000313" key="3">
    <source>
        <dbReference type="Proteomes" id="UP000315377"/>
    </source>
</evidence>
<dbReference type="Proteomes" id="UP001209276">
    <property type="component" value="Unassembled WGS sequence"/>
</dbReference>
<dbReference type="AlphaFoldDB" id="A0AAP9DWT0"/>
<reference evidence="2 3" key="1">
    <citation type="submission" date="2019-07" db="EMBL/GenBank/DDBJ databases">
        <title>Paenibacillus thiaminolyticus NRRL B-4156.</title>
        <authorList>
            <person name="Hehnly C."/>
            <person name="Zhang L."/>
        </authorList>
    </citation>
    <scope>NUCLEOTIDE SEQUENCE [LARGE SCALE GENOMIC DNA]</scope>
    <source>
        <strain evidence="2 3">NRRL B-4156</strain>
    </source>
</reference>
<evidence type="ECO:0000313" key="2">
    <source>
        <dbReference type="EMBL" id="QDM45644.1"/>
    </source>
</evidence>
<accession>A0AAP9DWT0</accession>
<organism evidence="2 3">
    <name type="scientific">Paenibacillus thiaminolyticus</name>
    <name type="common">Bacillus thiaminolyticus</name>
    <dbReference type="NCBI Taxonomy" id="49283"/>
    <lineage>
        <taxon>Bacteria</taxon>
        <taxon>Bacillati</taxon>
        <taxon>Bacillota</taxon>
        <taxon>Bacilli</taxon>
        <taxon>Bacillales</taxon>
        <taxon>Paenibacillaceae</taxon>
        <taxon>Paenibacillus</taxon>
    </lineage>
</organism>
<name>A0AAP9DWT0_PANTH</name>
<evidence type="ECO:0000313" key="4">
    <source>
        <dbReference type="Proteomes" id="UP001209276"/>
    </source>
</evidence>
<dbReference type="EMBL" id="JAMDMM010000046">
    <property type="protein sequence ID" value="MCY9609981.1"/>
    <property type="molecule type" value="Genomic_DNA"/>
</dbReference>
<protein>
    <submittedName>
        <fullName evidence="2">Uncharacterized protein</fullName>
    </submittedName>
</protein>
<evidence type="ECO:0000313" key="1">
    <source>
        <dbReference type="EMBL" id="MCY9609981.1"/>
    </source>
</evidence>
<gene>
    <name evidence="2" type="ORF">FLT43_20790</name>
    <name evidence="1" type="ORF">M5W83_22755</name>
</gene>
<dbReference type="EMBL" id="CP041405">
    <property type="protein sequence ID" value="QDM45644.1"/>
    <property type="molecule type" value="Genomic_DNA"/>
</dbReference>
<dbReference type="Proteomes" id="UP000315377">
    <property type="component" value="Chromosome"/>
</dbReference>
<dbReference type="RefSeq" id="WP_087442743.1">
    <property type="nucleotide sequence ID" value="NZ_CABMNB010000027.1"/>
</dbReference>
<proteinExistence type="predicted"/>
<dbReference type="GeneID" id="76998400"/>
<keyword evidence="4" id="KW-1185">Reference proteome</keyword>
<sequence length="76" mass="8386">MIGTDSDKELRGLLYDLFNQDKLIGYGIAYLVELRGLINERVIDDAFACTGLPRRNCWPTGAMSATCSGSATRRLT</sequence>